<feature type="region of interest" description="Disordered" evidence="5">
    <location>
        <begin position="638"/>
        <end position="662"/>
    </location>
</feature>
<dbReference type="EMBL" id="JAPMOS010000001">
    <property type="protein sequence ID" value="KAJ4463120.1"/>
    <property type="molecule type" value="Genomic_DNA"/>
</dbReference>
<evidence type="ECO:0000256" key="1">
    <source>
        <dbReference type="ARBA" id="ARBA00004496"/>
    </source>
</evidence>
<reference evidence="7" key="1">
    <citation type="journal article" date="2022" name="bioRxiv">
        <title>Genomics of Preaxostyla Flagellates Illuminates Evolutionary Transitions and the Path Towards Mitochondrial Loss.</title>
        <authorList>
            <person name="Novak L.V.F."/>
            <person name="Treitli S.C."/>
            <person name="Pyrih J."/>
            <person name="Halakuc P."/>
            <person name="Pipaliya S.V."/>
            <person name="Vacek V."/>
            <person name="Brzon O."/>
            <person name="Soukal P."/>
            <person name="Eme L."/>
            <person name="Dacks J.B."/>
            <person name="Karnkowska A."/>
            <person name="Elias M."/>
            <person name="Hampl V."/>
        </authorList>
    </citation>
    <scope>NUCLEOTIDE SEQUENCE</scope>
    <source>
        <strain evidence="7">RCP-MX</strain>
    </source>
</reference>
<name>A0ABQ8UVL2_9EUKA</name>
<evidence type="ECO:0000313" key="8">
    <source>
        <dbReference type="Proteomes" id="UP001141327"/>
    </source>
</evidence>
<accession>A0ABQ8UVL2</accession>
<gene>
    <name evidence="7" type="ORF">PAPYR_394</name>
</gene>
<dbReference type="SMART" id="SM00333">
    <property type="entry name" value="TUDOR"/>
    <property type="match status" value="1"/>
</dbReference>
<protein>
    <submittedName>
        <fullName evidence="7">Ribonuclease TUDOR 1</fullName>
    </submittedName>
</protein>
<dbReference type="SUPFAM" id="SSF63748">
    <property type="entry name" value="Tudor/PWWP/MBT"/>
    <property type="match status" value="1"/>
</dbReference>
<comment type="subcellular location">
    <subcellularLocation>
        <location evidence="1 4">Cytoplasm</location>
    </subcellularLocation>
</comment>
<dbReference type="Pfam" id="PF00565">
    <property type="entry name" value="SNase"/>
    <property type="match status" value="4"/>
</dbReference>
<keyword evidence="8" id="KW-1185">Reference proteome</keyword>
<dbReference type="InterPro" id="IPR035437">
    <property type="entry name" value="SNase_OB-fold_sf"/>
</dbReference>
<evidence type="ECO:0000256" key="3">
    <source>
        <dbReference type="ARBA" id="ARBA00022737"/>
    </source>
</evidence>
<feature type="compositionally biased region" description="Basic residues" evidence="5">
    <location>
        <begin position="908"/>
        <end position="917"/>
    </location>
</feature>
<evidence type="ECO:0000313" key="7">
    <source>
        <dbReference type="EMBL" id="KAJ4463120.1"/>
    </source>
</evidence>
<feature type="compositionally biased region" description="Acidic residues" evidence="5">
    <location>
        <begin position="643"/>
        <end position="652"/>
    </location>
</feature>
<comment type="caution">
    <text evidence="7">The sequence shown here is derived from an EMBL/GenBank/DDBJ whole genome shotgun (WGS) entry which is preliminary data.</text>
</comment>
<dbReference type="SMART" id="SM00318">
    <property type="entry name" value="SNc"/>
    <property type="match status" value="4"/>
</dbReference>
<feature type="region of interest" description="Disordered" evidence="5">
    <location>
        <begin position="894"/>
        <end position="917"/>
    </location>
</feature>
<dbReference type="SUPFAM" id="SSF50199">
    <property type="entry name" value="Staphylococcal nuclease"/>
    <property type="match status" value="5"/>
</dbReference>
<dbReference type="Proteomes" id="UP001141327">
    <property type="component" value="Unassembled WGS sequence"/>
</dbReference>
<evidence type="ECO:0000256" key="5">
    <source>
        <dbReference type="SAM" id="MobiDB-lite"/>
    </source>
</evidence>
<dbReference type="Gene3D" id="2.30.30.140">
    <property type="match status" value="1"/>
</dbReference>
<dbReference type="PIRSF" id="PIRSF017179">
    <property type="entry name" value="RISC-Tudor-SN"/>
    <property type="match status" value="1"/>
</dbReference>
<dbReference type="PANTHER" id="PTHR12302">
    <property type="entry name" value="EBNA2 BINDING PROTEIN P100"/>
    <property type="match status" value="1"/>
</dbReference>
<dbReference type="InterPro" id="IPR016071">
    <property type="entry name" value="Staphylococal_nuclease_OB-fold"/>
</dbReference>
<organism evidence="7 8">
    <name type="scientific">Paratrimastix pyriformis</name>
    <dbReference type="NCBI Taxonomy" id="342808"/>
    <lineage>
        <taxon>Eukaryota</taxon>
        <taxon>Metamonada</taxon>
        <taxon>Preaxostyla</taxon>
        <taxon>Paratrimastigidae</taxon>
        <taxon>Paratrimastix</taxon>
    </lineage>
</organism>
<feature type="domain" description="TNase-like" evidence="6">
    <location>
        <begin position="308"/>
        <end position="472"/>
    </location>
</feature>
<dbReference type="InterPro" id="IPR002999">
    <property type="entry name" value="Tudor"/>
</dbReference>
<keyword evidence="2 4" id="KW-0963">Cytoplasm</keyword>
<feature type="domain" description="TNase-like" evidence="6">
    <location>
        <begin position="3"/>
        <end position="143"/>
    </location>
</feature>
<dbReference type="Gene3D" id="2.40.50.90">
    <property type="match status" value="5"/>
</dbReference>
<feature type="domain" description="TNase-like" evidence="6">
    <location>
        <begin position="168"/>
        <end position="295"/>
    </location>
</feature>
<sequence length="917" mass="101989">MASFQSGKVKCVTSGATIIIYGTPQGGPPPENQITLECLLAPRMRSADTTEEPYAWESRDFLRRKCVGKQVRFQITRPGMQPGRDYGSVFLVEGNENLALSCVAEGWCDVKEIKDAARRPSYYEDLVRARNAAKERKIGKWQENHAAGIHDIAELRDEEAREMMEKGREYPAIIESIPSAHSFRVLLKGQWKMLNIMLNGVQCPPSREAVGAEARYFVEVRLLNREVTVRMDDVTPQGVLGAILVPQGDMTLELIRQGFGRFTPASIRTLPKAYSDSLRAAERDAQQRKARVWANWVPPVVASTTARREYHGICVEVISGDTVSVMPAPTATNPHPREERLSLSSIRAPRLAPRTDEMQRNEPWAWEARDALRRLLVGQQVRVRVEYTRPLSGVTPDGATEREFASIYVGSVSVPSPSLLVAHPPNVAERLVSDGLATVQRHKQGEERALDYEMLQVSEEAARKANLRVHNRSQEAPVHRFQTLVGNPRLAKEYRPKFQRVQRAHAIVEAIVTASRFRVFVPQYDCVISFVLGALRAPNVDRIQAGRVIIPGEPYGPEALSEARLHLLNREVEITVDTVDQRGNFIGTLFFQGKNIASRLLADGLARIGGGPAARTVGDELRAIEEAARTAKKGLWAFPLPDEQADQEDEEERAPAPESRPVYRNASVTDVIDGATVCIQIATPPDQAITAHIDRLLAAPESAPTVAVYGVRGGRMPEPNAMVAVRSEGVWRRAKVLDVDAPHALVNYIDYDTESDVDLSPSTPVMVALPEEFVKQDPCAMCCFLAFLAPPPQEEFQGRATEHLKQLTNDRVYDARLEYLDHRKRRYVSLLPAADERPGQPQASLQESLNAIMVRAGLAMAGSEEEVPRAFHTELAAIRQEEAVANKAHANLWSYGDVRPDEEEQRGPRRGGRGGRR</sequence>
<dbReference type="PANTHER" id="PTHR12302:SF2">
    <property type="entry name" value="STAPHYLOCOCCAL NUCLEASE DOMAIN-CONTAINING PROTEIN 1"/>
    <property type="match status" value="1"/>
</dbReference>
<proteinExistence type="predicted"/>
<evidence type="ECO:0000256" key="4">
    <source>
        <dbReference type="PIRNR" id="PIRNR017179"/>
    </source>
</evidence>
<dbReference type="PROSITE" id="PS50830">
    <property type="entry name" value="TNASE_3"/>
    <property type="match status" value="4"/>
</dbReference>
<evidence type="ECO:0000259" key="6">
    <source>
        <dbReference type="PROSITE" id="PS50830"/>
    </source>
</evidence>
<evidence type="ECO:0000256" key="2">
    <source>
        <dbReference type="ARBA" id="ARBA00022490"/>
    </source>
</evidence>
<keyword evidence="3" id="KW-0677">Repeat</keyword>
<dbReference type="InterPro" id="IPR016685">
    <property type="entry name" value="Silence_cplx_Nase-comp_TudorSN"/>
</dbReference>
<feature type="domain" description="TNase-like" evidence="6">
    <location>
        <begin position="502"/>
        <end position="638"/>
    </location>
</feature>